<dbReference type="STRING" id="1220924.W2SDE7"/>
<dbReference type="EMBL" id="KB822711">
    <property type="protein sequence ID" value="ETN46058.1"/>
    <property type="molecule type" value="Genomic_DNA"/>
</dbReference>
<name>W2SDE7_CYPE1</name>
<keyword evidence="3" id="KW-1185">Reference proteome</keyword>
<evidence type="ECO:0000313" key="3">
    <source>
        <dbReference type="Proteomes" id="UP000030752"/>
    </source>
</evidence>
<feature type="region of interest" description="Disordered" evidence="1">
    <location>
        <begin position="22"/>
        <end position="115"/>
    </location>
</feature>
<dbReference type="Proteomes" id="UP000030752">
    <property type="component" value="Unassembled WGS sequence"/>
</dbReference>
<dbReference type="GeneID" id="19967580"/>
<accession>W2SDE7</accession>
<dbReference type="HOGENOM" id="CLU_1004795_0_0_1"/>
<dbReference type="InParanoid" id="W2SDE7"/>
<evidence type="ECO:0000256" key="1">
    <source>
        <dbReference type="SAM" id="MobiDB-lite"/>
    </source>
</evidence>
<reference evidence="2 3" key="1">
    <citation type="submission" date="2013-03" db="EMBL/GenBank/DDBJ databases">
        <title>The Genome Sequence of Phialophora europaea CBS 101466.</title>
        <authorList>
            <consortium name="The Broad Institute Genomics Platform"/>
            <person name="Cuomo C."/>
            <person name="de Hoog S."/>
            <person name="Gorbushina A."/>
            <person name="Walker B."/>
            <person name="Young S.K."/>
            <person name="Zeng Q."/>
            <person name="Gargeya S."/>
            <person name="Fitzgerald M."/>
            <person name="Haas B."/>
            <person name="Abouelleil A."/>
            <person name="Allen A.W."/>
            <person name="Alvarado L."/>
            <person name="Arachchi H.M."/>
            <person name="Berlin A.M."/>
            <person name="Chapman S.B."/>
            <person name="Gainer-Dewar J."/>
            <person name="Goldberg J."/>
            <person name="Griggs A."/>
            <person name="Gujja S."/>
            <person name="Hansen M."/>
            <person name="Howarth C."/>
            <person name="Imamovic A."/>
            <person name="Ireland A."/>
            <person name="Larimer J."/>
            <person name="McCowan C."/>
            <person name="Murphy C."/>
            <person name="Pearson M."/>
            <person name="Poon T.W."/>
            <person name="Priest M."/>
            <person name="Roberts A."/>
            <person name="Saif S."/>
            <person name="Shea T."/>
            <person name="Sisk P."/>
            <person name="Sykes S."/>
            <person name="Wortman J."/>
            <person name="Nusbaum C."/>
            <person name="Birren B."/>
        </authorList>
    </citation>
    <scope>NUCLEOTIDE SEQUENCE [LARGE SCALE GENOMIC DNA]</scope>
    <source>
        <strain evidence="2 3">CBS 101466</strain>
    </source>
</reference>
<protein>
    <submittedName>
        <fullName evidence="2">Uncharacterized protein</fullName>
    </submittedName>
</protein>
<sequence>MTMRSKTTFTSICRACAQVSRPLNQSTTTTFSKRPSSTPCISQPTKPSASQNIRSFTTTRAVREHNTSQSPTNPATTPAPTPAPAPTQSSPPQPLSAADLLSRAPNPSTTPGPFLTATVTSLHASTAHATRTISLPSRHLRKSFLTQTHDLVHDPYSLLRVGDIIRYSAFTPGEAAERDAVKTELEAKRWARLAEGKRLQGRRREGDGKPSKRVRVRYVVRQVVTPFGVGLRERMAERAAAVAGKETMKKKSIVEGVQVREGVLRHGTTTTLQEAIV</sequence>
<dbReference type="VEuPathDB" id="FungiDB:HMPREF1541_00241"/>
<dbReference type="OrthoDB" id="274752at2759"/>
<proteinExistence type="predicted"/>
<feature type="compositionally biased region" description="Low complexity" evidence="1">
    <location>
        <begin position="67"/>
        <end position="76"/>
    </location>
</feature>
<evidence type="ECO:0000313" key="2">
    <source>
        <dbReference type="EMBL" id="ETN46058.1"/>
    </source>
</evidence>
<feature type="compositionally biased region" description="Pro residues" evidence="1">
    <location>
        <begin position="77"/>
        <end position="94"/>
    </location>
</feature>
<dbReference type="AlphaFoldDB" id="W2SDE7"/>
<feature type="compositionally biased region" description="Polar residues" evidence="1">
    <location>
        <begin position="105"/>
        <end position="115"/>
    </location>
</feature>
<feature type="compositionally biased region" description="Polar residues" evidence="1">
    <location>
        <begin position="22"/>
        <end position="60"/>
    </location>
</feature>
<organism evidence="2 3">
    <name type="scientific">Cyphellophora europaea (strain CBS 101466)</name>
    <name type="common">Phialophora europaea</name>
    <dbReference type="NCBI Taxonomy" id="1220924"/>
    <lineage>
        <taxon>Eukaryota</taxon>
        <taxon>Fungi</taxon>
        <taxon>Dikarya</taxon>
        <taxon>Ascomycota</taxon>
        <taxon>Pezizomycotina</taxon>
        <taxon>Eurotiomycetes</taxon>
        <taxon>Chaetothyriomycetidae</taxon>
        <taxon>Chaetothyriales</taxon>
        <taxon>Cyphellophoraceae</taxon>
        <taxon>Cyphellophora</taxon>
    </lineage>
</organism>
<gene>
    <name evidence="2" type="ORF">HMPREF1541_00241</name>
</gene>
<dbReference type="RefSeq" id="XP_008710770.1">
    <property type="nucleotide sequence ID" value="XM_008712548.1"/>
</dbReference>